<evidence type="ECO:0000256" key="2">
    <source>
        <dbReference type="ARBA" id="ARBA00023125"/>
    </source>
</evidence>
<dbReference type="Pfam" id="PF00440">
    <property type="entry name" value="TetR_N"/>
    <property type="match status" value="1"/>
</dbReference>
<dbReference type="InterPro" id="IPR001647">
    <property type="entry name" value="HTH_TetR"/>
</dbReference>
<reference evidence="6 7" key="2">
    <citation type="submission" date="2006-07" db="EMBL/GenBank/DDBJ databases">
        <title>Sequencing of the draft genome and assembly of Chlorobium ferroxidans DSM 13031.</title>
        <authorList>
            <consortium name="US DOE Joint Genome Institute (JGI-PGF)"/>
            <person name="Copeland A."/>
            <person name="Lucas S."/>
            <person name="Lapidus A."/>
            <person name="Barry K."/>
            <person name="Glavina del Rio T."/>
            <person name="Dalin E."/>
            <person name="Tice H."/>
            <person name="Bruce D."/>
            <person name="Pitluck S."/>
            <person name="Richardson P."/>
        </authorList>
    </citation>
    <scope>NUCLEOTIDE SEQUENCE [LARGE SCALE GENOMIC DNA]</scope>
    <source>
        <strain evidence="6 7">DSM 13031</strain>
    </source>
</reference>
<dbReference type="PROSITE" id="PS50977">
    <property type="entry name" value="HTH_TETR_2"/>
    <property type="match status" value="1"/>
</dbReference>
<organism evidence="6 7">
    <name type="scientific">Chlorobium ferrooxidans DSM 13031</name>
    <dbReference type="NCBI Taxonomy" id="377431"/>
    <lineage>
        <taxon>Bacteria</taxon>
        <taxon>Pseudomonadati</taxon>
        <taxon>Chlorobiota</taxon>
        <taxon>Chlorobiia</taxon>
        <taxon>Chlorobiales</taxon>
        <taxon>Chlorobiaceae</taxon>
        <taxon>Chlorobium/Pelodictyon group</taxon>
        <taxon>Chlorobium</taxon>
    </lineage>
</organism>
<protein>
    <submittedName>
        <fullName evidence="6">Regulatory protein, TetR</fullName>
    </submittedName>
</protein>
<evidence type="ECO:0000313" key="6">
    <source>
        <dbReference type="EMBL" id="EAT60004.1"/>
    </source>
</evidence>
<keyword evidence="1" id="KW-0805">Transcription regulation</keyword>
<keyword evidence="2 4" id="KW-0238">DNA-binding</keyword>
<dbReference type="PANTHER" id="PTHR30055:SF226">
    <property type="entry name" value="HTH-TYPE TRANSCRIPTIONAL REGULATOR PKSA"/>
    <property type="match status" value="1"/>
</dbReference>
<dbReference type="InterPro" id="IPR050109">
    <property type="entry name" value="HTH-type_TetR-like_transc_reg"/>
</dbReference>
<sequence>MARPIKTEQILNLQEAIKDTAWRLIAESGAPALSLRAIARALKITAPAIYNYFSDRDALVTALTIDAFTSFGDVQLRARDSYPSSQPLERLQAIGLAYRHWALSYPQRYQLIFGTPIPGYEQQQMAIIPSATRSISALVSVIEDIRIAGKLKTEEFPLPQEESATGLSPLNTCTRNYHMVSHGVALIVWSRVHGLVSLEIGGRIPPFGVSGETLYTYELQSTARQFIQEE</sequence>
<evidence type="ECO:0000256" key="1">
    <source>
        <dbReference type="ARBA" id="ARBA00023015"/>
    </source>
</evidence>
<dbReference type="Gene3D" id="1.10.357.10">
    <property type="entry name" value="Tetracycline Repressor, domain 2"/>
    <property type="match status" value="1"/>
</dbReference>
<evidence type="ECO:0000259" key="5">
    <source>
        <dbReference type="PROSITE" id="PS50977"/>
    </source>
</evidence>
<name>Q0YUM8_9CHLB</name>
<keyword evidence="7" id="KW-1185">Reference proteome</keyword>
<feature type="DNA-binding region" description="H-T-H motif" evidence="4">
    <location>
        <begin position="34"/>
        <end position="53"/>
    </location>
</feature>
<dbReference type="GO" id="GO:0003700">
    <property type="term" value="F:DNA-binding transcription factor activity"/>
    <property type="evidence" value="ECO:0007669"/>
    <property type="project" value="TreeGrafter"/>
</dbReference>
<dbReference type="Proteomes" id="UP000004162">
    <property type="component" value="Unassembled WGS sequence"/>
</dbReference>
<evidence type="ECO:0000256" key="3">
    <source>
        <dbReference type="ARBA" id="ARBA00023163"/>
    </source>
</evidence>
<dbReference type="AlphaFoldDB" id="Q0YUM8"/>
<dbReference type="InterPro" id="IPR025996">
    <property type="entry name" value="MT1864/Rv1816-like_C"/>
</dbReference>
<reference evidence="6 7" key="1">
    <citation type="submission" date="2006-07" db="EMBL/GenBank/DDBJ databases">
        <title>Annotation of the draft genome assembly of Chlorobium ferroxidans DSM 13031.</title>
        <authorList>
            <consortium name="US DOE Joint Genome Institute (JGI-ORNL)"/>
            <person name="Larimer F."/>
            <person name="Land M."/>
            <person name="Hauser L."/>
        </authorList>
    </citation>
    <scope>NUCLEOTIDE SEQUENCE [LARGE SCALE GENOMIC DNA]</scope>
    <source>
        <strain evidence="6 7">DSM 13031</strain>
    </source>
</reference>
<gene>
    <name evidence="6" type="ORF">CferDRAFT_2011</name>
</gene>
<dbReference type="EMBL" id="AASE01000001">
    <property type="protein sequence ID" value="EAT60004.1"/>
    <property type="molecule type" value="Genomic_DNA"/>
</dbReference>
<dbReference type="RefSeq" id="WP_006365278.1">
    <property type="nucleotide sequence ID" value="NZ_AASE01000001.1"/>
</dbReference>
<dbReference type="GO" id="GO:0000976">
    <property type="term" value="F:transcription cis-regulatory region binding"/>
    <property type="evidence" value="ECO:0007669"/>
    <property type="project" value="TreeGrafter"/>
</dbReference>
<evidence type="ECO:0000313" key="7">
    <source>
        <dbReference type="Proteomes" id="UP000004162"/>
    </source>
</evidence>
<accession>Q0YUM8</accession>
<dbReference type="SUPFAM" id="SSF48498">
    <property type="entry name" value="Tetracyclin repressor-like, C-terminal domain"/>
    <property type="match status" value="1"/>
</dbReference>
<proteinExistence type="predicted"/>
<dbReference type="OrthoDB" id="594604at2"/>
<dbReference type="InterPro" id="IPR036271">
    <property type="entry name" value="Tet_transcr_reg_TetR-rel_C_sf"/>
</dbReference>
<comment type="caution">
    <text evidence="6">The sequence shown here is derived from an EMBL/GenBank/DDBJ whole genome shotgun (WGS) entry which is preliminary data.</text>
</comment>
<dbReference type="InterPro" id="IPR009057">
    <property type="entry name" value="Homeodomain-like_sf"/>
</dbReference>
<evidence type="ECO:0000256" key="4">
    <source>
        <dbReference type="PROSITE-ProRule" id="PRU00335"/>
    </source>
</evidence>
<feature type="domain" description="HTH tetR-type" evidence="5">
    <location>
        <begin position="11"/>
        <end position="71"/>
    </location>
</feature>
<dbReference type="Pfam" id="PF13305">
    <property type="entry name" value="TetR_C_33"/>
    <property type="match status" value="1"/>
</dbReference>
<keyword evidence="3" id="KW-0804">Transcription</keyword>
<dbReference type="SUPFAM" id="SSF46689">
    <property type="entry name" value="Homeodomain-like"/>
    <property type="match status" value="1"/>
</dbReference>
<dbReference type="PANTHER" id="PTHR30055">
    <property type="entry name" value="HTH-TYPE TRANSCRIPTIONAL REGULATOR RUTR"/>
    <property type="match status" value="1"/>
</dbReference>